<sequence length="53" mass="5761">MTITFPDGWSGIQSRTENGTVVFMMPVENSAVQDDRTPITLSISKTEALSDEG</sequence>
<proteinExistence type="predicted"/>
<reference evidence="1 2" key="1">
    <citation type="journal article" date="2014" name="PLoS ONE">
        <title>Genome Sequence of Candidatus Nitrososphaera evergladensis from Group I.1b Enriched from Everglades Soil Reveals Novel Genomic Features of the Ammonia-Oxidizing Archaea.</title>
        <authorList>
            <person name="Zhalnina K.V."/>
            <person name="Dias R."/>
            <person name="Leonard M.T."/>
            <person name="Dorr de Quadros P."/>
            <person name="Camargo F.A."/>
            <person name="Drew J.C."/>
            <person name="Farmerie W.G."/>
            <person name="Daroub S.H."/>
            <person name="Triplett E.W."/>
        </authorList>
    </citation>
    <scope>NUCLEOTIDE SEQUENCE [LARGE SCALE GENOMIC DNA]</scope>
    <source>
        <strain evidence="1 2">SR1</strain>
    </source>
</reference>
<accession>A0A075MXW0</accession>
<dbReference type="EMBL" id="CP007174">
    <property type="protein sequence ID" value="AIF85457.1"/>
    <property type="molecule type" value="Genomic_DNA"/>
</dbReference>
<evidence type="ECO:0000313" key="1">
    <source>
        <dbReference type="EMBL" id="AIF85457.1"/>
    </source>
</evidence>
<name>A0A075MXW0_9ARCH</name>
<dbReference type="KEGG" id="nev:NTE_03429"/>
<protein>
    <submittedName>
        <fullName evidence="1">Uncharacterized protein</fullName>
    </submittedName>
</protein>
<dbReference type="HOGENOM" id="CLU_3056953_0_0_2"/>
<evidence type="ECO:0000313" key="2">
    <source>
        <dbReference type="Proteomes" id="UP000028194"/>
    </source>
</evidence>
<keyword evidence="2" id="KW-1185">Reference proteome</keyword>
<organism evidence="1 2">
    <name type="scientific">Candidatus Nitrososphaera evergladensis SR1</name>
    <dbReference type="NCBI Taxonomy" id="1459636"/>
    <lineage>
        <taxon>Archaea</taxon>
        <taxon>Nitrososphaerota</taxon>
        <taxon>Nitrososphaeria</taxon>
        <taxon>Nitrososphaerales</taxon>
        <taxon>Nitrososphaeraceae</taxon>
        <taxon>Nitrososphaera</taxon>
    </lineage>
</organism>
<dbReference type="Proteomes" id="UP000028194">
    <property type="component" value="Chromosome"/>
</dbReference>
<dbReference type="STRING" id="1459636.NTE_03429"/>
<gene>
    <name evidence="1" type="ORF">NTE_03429</name>
</gene>
<dbReference type="AlphaFoldDB" id="A0A075MXW0"/>